<feature type="transmembrane region" description="Helical" evidence="6">
    <location>
        <begin position="227"/>
        <end position="247"/>
    </location>
</feature>
<evidence type="ECO:0000256" key="6">
    <source>
        <dbReference type="SAM" id="Phobius"/>
    </source>
</evidence>
<sequence length="255" mass="27675">MSRRRTALDALNPAARVLLAVVLSIPLIITLDWLSALVALVAELVVLALCRVDMVRFAKRLAPLLLVAPLGSVSMALYGEVGGRTWWHWGPATISDHSLWLALALFIRVFALAIPAMAMLADVDGTRMADGLAQVLHLPSRFVLGSLAGFRTLGLFTADWRTLGQARRARGLGDEGRMRRWALMAFSLLVLALRRGAKLATAMEAKGFGSPVARTWARESRVGRADALGLLVCLAIGALAFGAAWHWGTLWMVWS</sequence>
<name>A0ABW4RWX3_9ACTN</name>
<keyword evidence="8" id="KW-1185">Reference proteome</keyword>
<comment type="caution">
    <text evidence="7">The sequence shown here is derived from an EMBL/GenBank/DDBJ whole genome shotgun (WGS) entry which is preliminary data.</text>
</comment>
<dbReference type="PANTHER" id="PTHR34857:SF2">
    <property type="entry name" value="SLL0384 PROTEIN"/>
    <property type="match status" value="1"/>
</dbReference>
<evidence type="ECO:0000256" key="2">
    <source>
        <dbReference type="ARBA" id="ARBA00022475"/>
    </source>
</evidence>
<dbReference type="CDD" id="cd16914">
    <property type="entry name" value="EcfT"/>
    <property type="match status" value="1"/>
</dbReference>
<comment type="subcellular location">
    <subcellularLocation>
        <location evidence="1">Membrane</location>
        <topology evidence="1">Multi-pass membrane protein</topology>
    </subcellularLocation>
</comment>
<dbReference type="Pfam" id="PF02361">
    <property type="entry name" value="CbiQ"/>
    <property type="match status" value="1"/>
</dbReference>
<keyword evidence="2" id="KW-1003">Cell membrane</keyword>
<keyword evidence="3 6" id="KW-0812">Transmembrane</keyword>
<evidence type="ECO:0000313" key="7">
    <source>
        <dbReference type="EMBL" id="MFD1890123.1"/>
    </source>
</evidence>
<evidence type="ECO:0000256" key="1">
    <source>
        <dbReference type="ARBA" id="ARBA00004141"/>
    </source>
</evidence>
<feature type="transmembrane region" description="Helical" evidence="6">
    <location>
        <begin position="20"/>
        <end position="49"/>
    </location>
</feature>
<evidence type="ECO:0000313" key="8">
    <source>
        <dbReference type="Proteomes" id="UP001597326"/>
    </source>
</evidence>
<evidence type="ECO:0000256" key="3">
    <source>
        <dbReference type="ARBA" id="ARBA00022692"/>
    </source>
</evidence>
<keyword evidence="4 6" id="KW-1133">Transmembrane helix</keyword>
<evidence type="ECO:0000256" key="4">
    <source>
        <dbReference type="ARBA" id="ARBA00022989"/>
    </source>
</evidence>
<feature type="transmembrane region" description="Helical" evidence="6">
    <location>
        <begin position="99"/>
        <end position="121"/>
    </location>
</feature>
<dbReference type="RefSeq" id="WP_343873087.1">
    <property type="nucleotide sequence ID" value="NZ_BAAAIX010000013.1"/>
</dbReference>
<dbReference type="InterPro" id="IPR051611">
    <property type="entry name" value="ECF_transporter_component"/>
</dbReference>
<keyword evidence="5 6" id="KW-0472">Membrane</keyword>
<dbReference type="EMBL" id="JBHUFZ010000016">
    <property type="protein sequence ID" value="MFD1890123.1"/>
    <property type="molecule type" value="Genomic_DNA"/>
</dbReference>
<reference evidence="8" key="1">
    <citation type="journal article" date="2019" name="Int. J. Syst. Evol. Microbiol.">
        <title>The Global Catalogue of Microorganisms (GCM) 10K type strain sequencing project: providing services to taxonomists for standard genome sequencing and annotation.</title>
        <authorList>
            <consortium name="The Broad Institute Genomics Platform"/>
            <consortium name="The Broad Institute Genome Sequencing Center for Infectious Disease"/>
            <person name="Wu L."/>
            <person name="Ma J."/>
        </authorList>
    </citation>
    <scope>NUCLEOTIDE SEQUENCE [LARGE SCALE GENOMIC DNA]</scope>
    <source>
        <strain evidence="8">CAIM 431</strain>
    </source>
</reference>
<feature type="transmembrane region" description="Helical" evidence="6">
    <location>
        <begin position="61"/>
        <end position="79"/>
    </location>
</feature>
<dbReference type="PANTHER" id="PTHR34857">
    <property type="entry name" value="SLL0384 PROTEIN"/>
    <property type="match status" value="1"/>
</dbReference>
<proteinExistence type="predicted"/>
<organism evidence="7 8">
    <name type="scientific">Luteococcus peritonei</name>
    <dbReference type="NCBI Taxonomy" id="88874"/>
    <lineage>
        <taxon>Bacteria</taxon>
        <taxon>Bacillati</taxon>
        <taxon>Actinomycetota</taxon>
        <taxon>Actinomycetes</taxon>
        <taxon>Propionibacteriales</taxon>
        <taxon>Propionibacteriaceae</taxon>
        <taxon>Luteococcus</taxon>
    </lineage>
</organism>
<gene>
    <name evidence="7" type="ORF">ACFSCS_07990</name>
</gene>
<accession>A0ABW4RWX3</accession>
<dbReference type="InterPro" id="IPR003339">
    <property type="entry name" value="ABC/ECF_trnsptr_transmembrane"/>
</dbReference>
<evidence type="ECO:0000256" key="5">
    <source>
        <dbReference type="ARBA" id="ARBA00023136"/>
    </source>
</evidence>
<dbReference type="Proteomes" id="UP001597326">
    <property type="component" value="Unassembled WGS sequence"/>
</dbReference>
<protein>
    <submittedName>
        <fullName evidence="7">Energy-coupling factor transporter transmembrane component T family protein</fullName>
    </submittedName>
</protein>